<keyword evidence="2" id="KW-1185">Reference proteome</keyword>
<evidence type="ECO:0008006" key="3">
    <source>
        <dbReference type="Google" id="ProtNLM"/>
    </source>
</evidence>
<evidence type="ECO:0000313" key="1">
    <source>
        <dbReference type="EMBL" id="MBR7620012.1"/>
    </source>
</evidence>
<sequence>MPQVEASPDRYWVIGGKHLDATLQRRQWSEVFGPFCARAEAEAMQRRMDDIYAADPQVRFCVVRDADHGS</sequence>
<protein>
    <recommendedName>
        <fullName evidence="3">DUF4170 domain-containing protein</fullName>
    </recommendedName>
</protein>
<comment type="caution">
    <text evidence="1">The sequence shown here is derived from an EMBL/GenBank/DDBJ whole genome shotgun (WGS) entry which is preliminary data.</text>
</comment>
<name>A0A941HX70_9CAUL</name>
<organism evidence="1 2">
    <name type="scientific">Phenylobacterium glaciei</name>
    <dbReference type="NCBI Taxonomy" id="2803784"/>
    <lineage>
        <taxon>Bacteria</taxon>
        <taxon>Pseudomonadati</taxon>
        <taxon>Pseudomonadota</taxon>
        <taxon>Alphaproteobacteria</taxon>
        <taxon>Caulobacterales</taxon>
        <taxon>Caulobacteraceae</taxon>
        <taxon>Phenylobacterium</taxon>
    </lineage>
</organism>
<proteinExistence type="predicted"/>
<evidence type="ECO:0000313" key="2">
    <source>
        <dbReference type="Proteomes" id="UP000622580"/>
    </source>
</evidence>
<dbReference type="Proteomes" id="UP000622580">
    <property type="component" value="Unassembled WGS sequence"/>
</dbReference>
<reference evidence="1" key="1">
    <citation type="submission" date="2021-04" db="EMBL/GenBank/DDBJ databases">
        <title>Draft genome assembly of strain Phenylobacterium sp. 20VBR1 using MiniION and Illumina platforms.</title>
        <authorList>
            <person name="Thomas F.A."/>
            <person name="Krishnan K.P."/>
            <person name="Sinha R.K."/>
        </authorList>
    </citation>
    <scope>NUCLEOTIDE SEQUENCE</scope>
    <source>
        <strain evidence="1">20VBR1</strain>
    </source>
</reference>
<gene>
    <name evidence="1" type="ORF">JKL49_11495</name>
</gene>
<dbReference type="AlphaFoldDB" id="A0A941HX70"/>
<accession>A0A941HX70</accession>
<dbReference type="RefSeq" id="WP_215340689.1">
    <property type="nucleotide sequence ID" value="NZ_JAGSGD010000001.1"/>
</dbReference>
<dbReference type="EMBL" id="JAGSGD010000001">
    <property type="protein sequence ID" value="MBR7620012.1"/>
    <property type="molecule type" value="Genomic_DNA"/>
</dbReference>